<dbReference type="InterPro" id="IPR011599">
    <property type="entry name" value="PFD_alpha_archaea"/>
</dbReference>
<dbReference type="InterPro" id="IPR009053">
    <property type="entry name" value="Prefoldin"/>
</dbReference>
<proteinExistence type="inferred from homology"/>
<dbReference type="Gene3D" id="1.10.287.370">
    <property type="match status" value="1"/>
</dbReference>
<keyword evidence="2" id="KW-0143">Chaperone</keyword>
<reference evidence="3" key="1">
    <citation type="submission" date="2022-12" db="EMBL/GenBank/DDBJ databases">
        <title>Genome assemblies of Blomia tropicalis.</title>
        <authorList>
            <person name="Cui Y."/>
        </authorList>
    </citation>
    <scope>NUCLEOTIDE SEQUENCE</scope>
    <source>
        <tissue evidence="3">Adult mites</tissue>
    </source>
</reference>
<dbReference type="Pfam" id="PF02996">
    <property type="entry name" value="Prefoldin"/>
    <property type="match status" value="1"/>
</dbReference>
<dbReference type="GO" id="GO:0051082">
    <property type="term" value="F:unfolded protein binding"/>
    <property type="evidence" value="ECO:0007669"/>
    <property type="project" value="InterPro"/>
</dbReference>
<evidence type="ECO:0000313" key="4">
    <source>
        <dbReference type="Proteomes" id="UP001142055"/>
    </source>
</evidence>
<evidence type="ECO:0008006" key="5">
    <source>
        <dbReference type="Google" id="ProtNLM"/>
    </source>
</evidence>
<sequence length="155" mass="17699">MAAEPKKIDIKDMSPYQISAFKQQLDNEIGLLESSIVDLHNAKTKFMGCTETCENFKTIDNGSEILVPLTSSLYVPGNVVNNNTFLIDIGTGYYVEKDLKSSVDYFKRKVKFLDEQIDKFVKMIQEKDQIRQALTNFLQQKQAQIQQQQPQPSKA</sequence>
<dbReference type="GO" id="GO:0005737">
    <property type="term" value="C:cytoplasm"/>
    <property type="evidence" value="ECO:0007669"/>
    <property type="project" value="TreeGrafter"/>
</dbReference>
<dbReference type="AlphaFoldDB" id="A0A9Q0MH47"/>
<dbReference type="GO" id="GO:1990115">
    <property type="term" value="P:RNA polymerase III assembly"/>
    <property type="evidence" value="ECO:0007669"/>
    <property type="project" value="TreeGrafter"/>
</dbReference>
<dbReference type="FunFam" id="1.10.287.370:FF:000004">
    <property type="entry name" value="Probable prefoldin subunit 5"/>
    <property type="match status" value="1"/>
</dbReference>
<accession>A0A9Q0MH47</accession>
<dbReference type="GO" id="GO:1990114">
    <property type="term" value="P:RNA polymerase II core complex assembly"/>
    <property type="evidence" value="ECO:0007669"/>
    <property type="project" value="TreeGrafter"/>
</dbReference>
<comment type="similarity">
    <text evidence="1">Belongs to the prefoldin subunit alpha family.</text>
</comment>
<dbReference type="OMA" id="QAKFKAC"/>
<dbReference type="Proteomes" id="UP001142055">
    <property type="component" value="Chromosome 1"/>
</dbReference>
<dbReference type="EMBL" id="JAPWDV010000001">
    <property type="protein sequence ID" value="KAJ6224342.1"/>
    <property type="molecule type" value="Genomic_DNA"/>
</dbReference>
<evidence type="ECO:0000256" key="2">
    <source>
        <dbReference type="ARBA" id="ARBA00023186"/>
    </source>
</evidence>
<dbReference type="PANTHER" id="PTHR12674:SF2">
    <property type="entry name" value="PREFOLDIN SUBUNIT 5"/>
    <property type="match status" value="1"/>
</dbReference>
<evidence type="ECO:0000313" key="3">
    <source>
        <dbReference type="EMBL" id="KAJ6224342.1"/>
    </source>
</evidence>
<dbReference type="GO" id="GO:0006457">
    <property type="term" value="P:protein folding"/>
    <property type="evidence" value="ECO:0007669"/>
    <property type="project" value="InterPro"/>
</dbReference>
<name>A0A9Q0MH47_BLOTA</name>
<dbReference type="InterPro" id="IPR004127">
    <property type="entry name" value="Prefoldin_subunit_alpha"/>
</dbReference>
<organism evidence="3 4">
    <name type="scientific">Blomia tropicalis</name>
    <name type="common">Mite</name>
    <dbReference type="NCBI Taxonomy" id="40697"/>
    <lineage>
        <taxon>Eukaryota</taxon>
        <taxon>Metazoa</taxon>
        <taxon>Ecdysozoa</taxon>
        <taxon>Arthropoda</taxon>
        <taxon>Chelicerata</taxon>
        <taxon>Arachnida</taxon>
        <taxon>Acari</taxon>
        <taxon>Acariformes</taxon>
        <taxon>Sarcoptiformes</taxon>
        <taxon>Astigmata</taxon>
        <taxon>Glycyphagoidea</taxon>
        <taxon>Echimyopodidae</taxon>
        <taxon>Blomia</taxon>
    </lineage>
</organism>
<dbReference type="NCBIfam" id="TIGR00293">
    <property type="entry name" value="prefoldin subunit alpha"/>
    <property type="match status" value="1"/>
</dbReference>
<comment type="caution">
    <text evidence="3">The sequence shown here is derived from an EMBL/GenBank/DDBJ whole genome shotgun (WGS) entry which is preliminary data.</text>
</comment>
<dbReference type="GO" id="GO:1990113">
    <property type="term" value="P:RNA polymerase I assembly"/>
    <property type="evidence" value="ECO:0007669"/>
    <property type="project" value="TreeGrafter"/>
</dbReference>
<dbReference type="GO" id="GO:0016272">
    <property type="term" value="C:prefoldin complex"/>
    <property type="evidence" value="ECO:0007669"/>
    <property type="project" value="InterPro"/>
</dbReference>
<dbReference type="SUPFAM" id="SSF46579">
    <property type="entry name" value="Prefoldin"/>
    <property type="match status" value="1"/>
</dbReference>
<protein>
    <recommendedName>
        <fullName evidence="5">Prefoldin subunit 5</fullName>
    </recommendedName>
</protein>
<dbReference type="CDD" id="cd23157">
    <property type="entry name" value="Prefoldin_5"/>
    <property type="match status" value="1"/>
</dbReference>
<dbReference type="PANTHER" id="PTHR12674">
    <property type="entry name" value="PREFOLDIN SUBUNIT 5"/>
    <property type="match status" value="1"/>
</dbReference>
<keyword evidence="4" id="KW-1185">Reference proteome</keyword>
<gene>
    <name evidence="3" type="ORF">RDWZM_002887</name>
</gene>
<evidence type="ECO:0000256" key="1">
    <source>
        <dbReference type="ARBA" id="ARBA00010048"/>
    </source>
</evidence>
<dbReference type="OrthoDB" id="10267474at2759"/>